<reference evidence="4" key="1">
    <citation type="journal article" date="2023" name="Mol. Phylogenet. Evol.">
        <title>Genome-scale phylogeny and comparative genomics of the fungal order Sordariales.</title>
        <authorList>
            <person name="Hensen N."/>
            <person name="Bonometti L."/>
            <person name="Westerberg I."/>
            <person name="Brannstrom I.O."/>
            <person name="Guillou S."/>
            <person name="Cros-Aarteil S."/>
            <person name="Calhoun S."/>
            <person name="Haridas S."/>
            <person name="Kuo A."/>
            <person name="Mondo S."/>
            <person name="Pangilinan J."/>
            <person name="Riley R."/>
            <person name="LaButti K."/>
            <person name="Andreopoulos B."/>
            <person name="Lipzen A."/>
            <person name="Chen C."/>
            <person name="Yan M."/>
            <person name="Daum C."/>
            <person name="Ng V."/>
            <person name="Clum A."/>
            <person name="Steindorff A."/>
            <person name="Ohm R.A."/>
            <person name="Martin F."/>
            <person name="Silar P."/>
            <person name="Natvig D.O."/>
            <person name="Lalanne C."/>
            <person name="Gautier V."/>
            <person name="Ament-Velasquez S.L."/>
            <person name="Kruys A."/>
            <person name="Hutchinson M.I."/>
            <person name="Powell A.J."/>
            <person name="Barry K."/>
            <person name="Miller A.N."/>
            <person name="Grigoriev I.V."/>
            <person name="Debuchy R."/>
            <person name="Gladieux P."/>
            <person name="Hiltunen Thoren M."/>
            <person name="Johannesson H."/>
        </authorList>
    </citation>
    <scope>NUCLEOTIDE SEQUENCE</scope>
    <source>
        <strain evidence="4">FGSC 1904</strain>
    </source>
</reference>
<evidence type="ECO:0000256" key="1">
    <source>
        <dbReference type="ARBA" id="ARBA00022679"/>
    </source>
</evidence>
<dbReference type="PANTHER" id="PTHR13947">
    <property type="entry name" value="GNAT FAMILY N-ACETYLTRANSFERASE"/>
    <property type="match status" value="1"/>
</dbReference>
<reference evidence="4" key="2">
    <citation type="submission" date="2023-07" db="EMBL/GenBank/DDBJ databases">
        <authorList>
            <consortium name="Lawrence Berkeley National Laboratory"/>
            <person name="Haridas S."/>
            <person name="Hensen N."/>
            <person name="Bonometti L."/>
            <person name="Westerberg I."/>
            <person name="Brannstrom I.O."/>
            <person name="Guillou S."/>
            <person name="Cros-Aarteil S."/>
            <person name="Calhoun S."/>
            <person name="Kuo A."/>
            <person name="Mondo S."/>
            <person name="Pangilinan J."/>
            <person name="Riley R."/>
            <person name="LaButti K."/>
            <person name="Andreopoulos B."/>
            <person name="Lipzen A."/>
            <person name="Chen C."/>
            <person name="Yanf M."/>
            <person name="Daum C."/>
            <person name="Ng V."/>
            <person name="Clum A."/>
            <person name="Steindorff A."/>
            <person name="Ohm R."/>
            <person name="Martin F."/>
            <person name="Silar P."/>
            <person name="Natvig D."/>
            <person name="Lalanne C."/>
            <person name="Gautier V."/>
            <person name="Ament-velasquez S.L."/>
            <person name="Kruys A."/>
            <person name="Hutchinson M.I."/>
            <person name="Powell A.J."/>
            <person name="Barry K."/>
            <person name="Miller A.N."/>
            <person name="Grigoriev I.V."/>
            <person name="Debuchy R."/>
            <person name="Gladieux P."/>
            <person name="Thoren M.H."/>
            <person name="Johannesson H."/>
        </authorList>
    </citation>
    <scope>NUCLEOTIDE SEQUENCE</scope>
    <source>
        <strain evidence="4">FGSC 1904</strain>
    </source>
</reference>
<dbReference type="Proteomes" id="UP001281003">
    <property type="component" value="Unassembled WGS sequence"/>
</dbReference>
<proteinExistence type="predicted"/>
<evidence type="ECO:0000256" key="2">
    <source>
        <dbReference type="SAM" id="MobiDB-lite"/>
    </source>
</evidence>
<dbReference type="SUPFAM" id="SSF55729">
    <property type="entry name" value="Acyl-CoA N-acyltransferases (Nat)"/>
    <property type="match status" value="1"/>
</dbReference>
<dbReference type="Gene3D" id="3.40.630.30">
    <property type="match status" value="1"/>
</dbReference>
<comment type="caution">
    <text evidence="4">The sequence shown here is derived from an EMBL/GenBank/DDBJ whole genome shotgun (WGS) entry which is preliminary data.</text>
</comment>
<dbReference type="InterPro" id="IPR016181">
    <property type="entry name" value="Acyl_CoA_acyltransferase"/>
</dbReference>
<dbReference type="CDD" id="cd04301">
    <property type="entry name" value="NAT_SF"/>
    <property type="match status" value="1"/>
</dbReference>
<protein>
    <recommendedName>
        <fullName evidence="3">N-acetyltransferase domain-containing protein</fullName>
    </recommendedName>
</protein>
<evidence type="ECO:0000313" key="4">
    <source>
        <dbReference type="EMBL" id="KAK3397733.1"/>
    </source>
</evidence>
<dbReference type="Pfam" id="PF00583">
    <property type="entry name" value="Acetyltransf_1"/>
    <property type="match status" value="1"/>
</dbReference>
<evidence type="ECO:0000259" key="3">
    <source>
        <dbReference type="PROSITE" id="PS51186"/>
    </source>
</evidence>
<evidence type="ECO:0000313" key="5">
    <source>
        <dbReference type="Proteomes" id="UP001281003"/>
    </source>
</evidence>
<keyword evidence="5" id="KW-1185">Reference proteome</keyword>
<sequence>MPPPTTDPSTIQILPGYRPGILGRTLEMHMDYYGPLAGWGHYFESYMASSLGPFLKRLDDAVDPFSKPPTTPEEKAAAAAKCEVIESSKGRNQVWTAIQTEPDTGKQRIVGTAYIDGDFYRLGEHKEEGGEEVCRLRFVIVDESVRGMGIGGKLFDAAMAFVGEKGYRECRLSTSKALKAAVKIYERGGFVLVQDKIEEYIREDNGKKEFWNMRDYVWRRDGNVGANGGAGAARADDDKPGGEVD</sequence>
<dbReference type="PANTHER" id="PTHR13947:SF37">
    <property type="entry name" value="LD18367P"/>
    <property type="match status" value="1"/>
</dbReference>
<name>A0AAE0UB80_SORBR</name>
<dbReference type="GO" id="GO:0008080">
    <property type="term" value="F:N-acetyltransferase activity"/>
    <property type="evidence" value="ECO:0007669"/>
    <property type="project" value="InterPro"/>
</dbReference>
<accession>A0AAE0UB80</accession>
<dbReference type="PROSITE" id="PS51186">
    <property type="entry name" value="GNAT"/>
    <property type="match status" value="1"/>
</dbReference>
<dbReference type="InterPro" id="IPR000182">
    <property type="entry name" value="GNAT_dom"/>
</dbReference>
<dbReference type="InterPro" id="IPR050769">
    <property type="entry name" value="NAT_camello-type"/>
</dbReference>
<gene>
    <name evidence="4" type="ORF">B0T20DRAFT_230084</name>
</gene>
<feature type="domain" description="N-acetyltransferase" evidence="3">
    <location>
        <begin position="68"/>
        <end position="223"/>
    </location>
</feature>
<feature type="region of interest" description="Disordered" evidence="2">
    <location>
        <begin position="225"/>
        <end position="245"/>
    </location>
</feature>
<organism evidence="4 5">
    <name type="scientific">Sordaria brevicollis</name>
    <dbReference type="NCBI Taxonomy" id="83679"/>
    <lineage>
        <taxon>Eukaryota</taxon>
        <taxon>Fungi</taxon>
        <taxon>Dikarya</taxon>
        <taxon>Ascomycota</taxon>
        <taxon>Pezizomycotina</taxon>
        <taxon>Sordariomycetes</taxon>
        <taxon>Sordariomycetidae</taxon>
        <taxon>Sordariales</taxon>
        <taxon>Sordariaceae</taxon>
        <taxon>Sordaria</taxon>
    </lineage>
</organism>
<keyword evidence="1" id="KW-0808">Transferase</keyword>
<dbReference type="AlphaFoldDB" id="A0AAE0UB80"/>
<feature type="compositionally biased region" description="Basic and acidic residues" evidence="2">
    <location>
        <begin position="234"/>
        <end position="245"/>
    </location>
</feature>
<dbReference type="EMBL" id="JAUTDP010000007">
    <property type="protein sequence ID" value="KAK3397733.1"/>
    <property type="molecule type" value="Genomic_DNA"/>
</dbReference>